<dbReference type="OrthoDB" id="3266223at2"/>
<keyword evidence="2" id="KW-1185">Reference proteome</keyword>
<evidence type="ECO:0000313" key="2">
    <source>
        <dbReference type="Proteomes" id="UP000380867"/>
    </source>
</evidence>
<comment type="caution">
    <text evidence="1">The sequence shown here is derived from an EMBL/GenBank/DDBJ whole genome shotgun (WGS) entry which is preliminary data.</text>
</comment>
<proteinExistence type="predicted"/>
<dbReference type="EMBL" id="SDPQ02000002">
    <property type="protein sequence ID" value="KAA1398313.1"/>
    <property type="molecule type" value="Genomic_DNA"/>
</dbReference>
<reference evidence="1" key="1">
    <citation type="submission" date="2019-09" db="EMBL/GenBank/DDBJ databases">
        <authorList>
            <person name="Li J."/>
        </authorList>
    </citation>
    <scope>NUCLEOTIDE SEQUENCE [LARGE SCALE GENOMIC DNA]</scope>
    <source>
        <strain evidence="1">JCM 14732</strain>
    </source>
</reference>
<dbReference type="AlphaFoldDB" id="A0A5M4FHR9"/>
<organism evidence="1 2">
    <name type="scientific">Aeromicrobium ginsengisoli</name>
    <dbReference type="NCBI Taxonomy" id="363867"/>
    <lineage>
        <taxon>Bacteria</taxon>
        <taxon>Bacillati</taxon>
        <taxon>Actinomycetota</taxon>
        <taxon>Actinomycetes</taxon>
        <taxon>Propionibacteriales</taxon>
        <taxon>Nocardioidaceae</taxon>
        <taxon>Aeromicrobium</taxon>
    </lineage>
</organism>
<dbReference type="InterPro" id="IPR047681">
    <property type="entry name" value="PPA1309-like"/>
</dbReference>
<name>A0A5M4FHR9_9ACTN</name>
<dbReference type="NCBIfam" id="NF040618">
    <property type="entry name" value="PPA1309_fam"/>
    <property type="match status" value="1"/>
</dbReference>
<sequence length="166" mass="17891">MPDSPLRQAALEVESHVGAEGWDQPPRLFALVPTADLIAKEPGLADQLSDDPASMTPVEQELPADRELEDLLTEIVWPEAVIGCAAVVERIMLPPEAEAALPDDPEELLAVVAAHPDRREVRLVAAVVRDGGAHSAVRAREPHDAELLEGPDLVPGLIEHLRRTLA</sequence>
<protein>
    <submittedName>
        <fullName evidence="1">Uncharacterized protein</fullName>
    </submittedName>
</protein>
<accession>A0A5M4FHR9</accession>
<gene>
    <name evidence="1" type="ORF">ESP70_009545</name>
</gene>
<evidence type="ECO:0000313" key="1">
    <source>
        <dbReference type="EMBL" id="KAA1398313.1"/>
    </source>
</evidence>
<dbReference type="Proteomes" id="UP000380867">
    <property type="component" value="Unassembled WGS sequence"/>
</dbReference>